<dbReference type="EC" id="2.7.7.24" evidence="3 10"/>
<dbReference type="EMBL" id="JBHSFW010000003">
    <property type="protein sequence ID" value="MFC4618822.1"/>
    <property type="molecule type" value="Genomic_DNA"/>
</dbReference>
<reference evidence="13" key="1">
    <citation type="journal article" date="2019" name="Int. J. Syst. Evol. Microbiol.">
        <title>The Global Catalogue of Microorganisms (GCM) 10K type strain sequencing project: providing services to taxonomists for standard genome sequencing and annotation.</title>
        <authorList>
            <consortium name="The Broad Institute Genomics Platform"/>
            <consortium name="The Broad Institute Genome Sequencing Center for Infectious Disease"/>
            <person name="Wu L."/>
            <person name="Ma J."/>
        </authorList>
    </citation>
    <scope>NUCLEOTIDE SEQUENCE [LARGE SCALE GENOMIC DNA]</scope>
    <source>
        <strain evidence="13">CGMCC 1.16306</strain>
    </source>
</reference>
<keyword evidence="13" id="KW-1185">Reference proteome</keyword>
<dbReference type="PANTHER" id="PTHR43532:SF1">
    <property type="entry name" value="GLUCOSE-1-PHOSPHATE THYMIDYLYLTRANSFERASE 1"/>
    <property type="match status" value="1"/>
</dbReference>
<dbReference type="InterPro" id="IPR005907">
    <property type="entry name" value="G1P_thy_trans_s"/>
</dbReference>
<keyword evidence="6 10" id="KW-0548">Nucleotidyltransferase</keyword>
<evidence type="ECO:0000256" key="5">
    <source>
        <dbReference type="ARBA" id="ARBA00022679"/>
    </source>
</evidence>
<keyword evidence="5 10" id="KW-0808">Transferase</keyword>
<dbReference type="Proteomes" id="UP001596022">
    <property type="component" value="Unassembled WGS sequence"/>
</dbReference>
<keyword evidence="8 10" id="KW-0460">Magnesium</keyword>
<evidence type="ECO:0000256" key="8">
    <source>
        <dbReference type="ARBA" id="ARBA00022842"/>
    </source>
</evidence>
<name>A0ABV9GNL4_9BACL</name>
<evidence type="ECO:0000256" key="2">
    <source>
        <dbReference type="ARBA" id="ARBA00010480"/>
    </source>
</evidence>
<dbReference type="InterPro" id="IPR005835">
    <property type="entry name" value="NTP_transferase_dom"/>
</dbReference>
<dbReference type="CDD" id="cd02538">
    <property type="entry name" value="G1P_TT_short"/>
    <property type="match status" value="1"/>
</dbReference>
<evidence type="ECO:0000256" key="9">
    <source>
        <dbReference type="ARBA" id="ARBA00049336"/>
    </source>
</evidence>
<evidence type="ECO:0000256" key="3">
    <source>
        <dbReference type="ARBA" id="ARBA00012461"/>
    </source>
</evidence>
<dbReference type="GO" id="GO:0008879">
    <property type="term" value="F:glucose-1-phosphate thymidylyltransferase activity"/>
    <property type="evidence" value="ECO:0007669"/>
    <property type="project" value="UniProtKB-EC"/>
</dbReference>
<evidence type="ECO:0000259" key="11">
    <source>
        <dbReference type="Pfam" id="PF00483"/>
    </source>
</evidence>
<keyword evidence="7 10" id="KW-0479">Metal-binding</keyword>
<dbReference type="PANTHER" id="PTHR43532">
    <property type="entry name" value="GLUCOSE-1-PHOSPHATE THYMIDYLYLTRANSFERASE"/>
    <property type="match status" value="1"/>
</dbReference>
<proteinExistence type="inferred from homology"/>
<comment type="caution">
    <text evidence="12">The sequence shown here is derived from an EMBL/GenBank/DDBJ whole genome shotgun (WGS) entry which is preliminary data.</text>
</comment>
<evidence type="ECO:0000313" key="13">
    <source>
        <dbReference type="Proteomes" id="UP001596022"/>
    </source>
</evidence>
<organism evidence="12 13">
    <name type="scientific">Camelliibacillus cellulosilyticus</name>
    <dbReference type="NCBI Taxonomy" id="2174486"/>
    <lineage>
        <taxon>Bacteria</taxon>
        <taxon>Bacillati</taxon>
        <taxon>Bacillota</taxon>
        <taxon>Bacilli</taxon>
        <taxon>Bacillales</taxon>
        <taxon>Sporolactobacillaceae</taxon>
        <taxon>Camelliibacillus</taxon>
    </lineage>
</organism>
<evidence type="ECO:0000256" key="7">
    <source>
        <dbReference type="ARBA" id="ARBA00022723"/>
    </source>
</evidence>
<dbReference type="Gene3D" id="3.90.550.10">
    <property type="entry name" value="Spore Coat Polysaccharide Biosynthesis Protein SpsA, Chain A"/>
    <property type="match status" value="1"/>
</dbReference>
<dbReference type="NCBIfam" id="TIGR01207">
    <property type="entry name" value="rmlA"/>
    <property type="match status" value="1"/>
</dbReference>
<dbReference type="InterPro" id="IPR029044">
    <property type="entry name" value="Nucleotide-diphossugar_trans"/>
</dbReference>
<evidence type="ECO:0000256" key="4">
    <source>
        <dbReference type="ARBA" id="ARBA00017654"/>
    </source>
</evidence>
<evidence type="ECO:0000256" key="6">
    <source>
        <dbReference type="ARBA" id="ARBA00022695"/>
    </source>
</evidence>
<evidence type="ECO:0000313" key="12">
    <source>
        <dbReference type="EMBL" id="MFC4618822.1"/>
    </source>
</evidence>
<accession>A0ABV9GNL4</accession>
<protein>
    <recommendedName>
        <fullName evidence="4 10">Glucose-1-phosphate thymidylyltransferase</fullName>
        <ecNumber evidence="3 10">2.7.7.24</ecNumber>
    </recommendedName>
</protein>
<dbReference type="Pfam" id="PF00483">
    <property type="entry name" value="NTP_transferase"/>
    <property type="match status" value="1"/>
</dbReference>
<comment type="catalytic activity">
    <reaction evidence="9 10">
        <text>dTTP + alpha-D-glucose 1-phosphate + H(+) = dTDP-alpha-D-glucose + diphosphate</text>
        <dbReference type="Rhea" id="RHEA:15225"/>
        <dbReference type="ChEBI" id="CHEBI:15378"/>
        <dbReference type="ChEBI" id="CHEBI:33019"/>
        <dbReference type="ChEBI" id="CHEBI:37568"/>
        <dbReference type="ChEBI" id="CHEBI:57477"/>
        <dbReference type="ChEBI" id="CHEBI:58601"/>
        <dbReference type="EC" id="2.7.7.24"/>
    </reaction>
</comment>
<evidence type="ECO:0000256" key="10">
    <source>
        <dbReference type="RuleBase" id="RU003706"/>
    </source>
</evidence>
<comment type="function">
    <text evidence="10">Catalyzes the formation of dTDP-glucose, from dTTP and glucose 1-phosphate, as well as its pyrophosphorolysis.</text>
</comment>
<comment type="similarity">
    <text evidence="2 10">Belongs to the glucose-1-phosphate thymidylyltransferase family.</text>
</comment>
<dbReference type="RefSeq" id="WP_376845923.1">
    <property type="nucleotide sequence ID" value="NZ_JBHSFW010000003.1"/>
</dbReference>
<gene>
    <name evidence="12" type="primary">rfbA</name>
    <name evidence="12" type="ORF">ACFO4N_08735</name>
</gene>
<feature type="domain" description="Nucleotidyl transferase" evidence="11">
    <location>
        <begin position="2"/>
        <end position="238"/>
    </location>
</feature>
<dbReference type="SUPFAM" id="SSF53448">
    <property type="entry name" value="Nucleotide-diphospho-sugar transferases"/>
    <property type="match status" value="1"/>
</dbReference>
<comment type="cofactor">
    <cofactor evidence="1">
        <name>Mg(2+)</name>
        <dbReference type="ChEBI" id="CHEBI:18420"/>
    </cofactor>
</comment>
<evidence type="ECO:0000256" key="1">
    <source>
        <dbReference type="ARBA" id="ARBA00001946"/>
    </source>
</evidence>
<sequence length="311" mass="35508">MKGIILAGGRGTRLYPLTLVNNKHLLPIYQKPMIYYPLSVLMLAGIHDILLITTKEDRPRFEQLLGDGASLGIHLQYAEQNEPNGIAEAFLIGESFIAGDSVALILGDNIFYGQGFTTLLRRVMERLDGAVIFGHRVKDPERFGVVEFDGGKRVLSIEEKPPKPKSDFAVTGLYFYDHNVVHYAKTLEKSERGELEITDLNRLYLKKNKLRVELLGRGFVWMDVGTHEYLHEASEFVKNIEIRQGFKLACLEEIAYYMGSITKEKLVTLASNYKNNEYGHYLLDIAKRKHINQYWDPMSELHGSGWMEHAE</sequence>